<dbReference type="SUPFAM" id="SSF51735">
    <property type="entry name" value="NAD(P)-binding Rossmann-fold domains"/>
    <property type="match status" value="1"/>
</dbReference>
<dbReference type="Pfam" id="PF00106">
    <property type="entry name" value="adh_short"/>
    <property type="match status" value="1"/>
</dbReference>
<evidence type="ECO:0000313" key="1">
    <source>
        <dbReference type="EMBL" id="AQS36704.1"/>
    </source>
</evidence>
<accession>A0A1S6HMH2</accession>
<dbReference type="KEGG" id="spsw:Sps_01538"/>
<proteinExistence type="predicted"/>
<dbReference type="Proteomes" id="UP000189545">
    <property type="component" value="Chromosome"/>
</dbReference>
<dbReference type="Gene3D" id="3.40.50.720">
    <property type="entry name" value="NAD(P)-binding Rossmann-like Domain"/>
    <property type="match status" value="1"/>
</dbReference>
<dbReference type="EMBL" id="CP014782">
    <property type="protein sequence ID" value="AQS36704.1"/>
    <property type="molecule type" value="Genomic_DNA"/>
</dbReference>
<organism evidence="1 2">
    <name type="scientific">Shewanella psychrophila</name>
    <dbReference type="NCBI Taxonomy" id="225848"/>
    <lineage>
        <taxon>Bacteria</taxon>
        <taxon>Pseudomonadati</taxon>
        <taxon>Pseudomonadota</taxon>
        <taxon>Gammaproteobacteria</taxon>
        <taxon>Alteromonadales</taxon>
        <taxon>Shewanellaceae</taxon>
        <taxon>Shewanella</taxon>
    </lineage>
</organism>
<reference evidence="1 2" key="1">
    <citation type="submission" date="2016-03" db="EMBL/GenBank/DDBJ databases">
        <title>Complete genome sequence of Shewanella psychrophila WP2, a deep sea bacterium isolated from west Pacific sediment.</title>
        <authorList>
            <person name="Xu G."/>
            <person name="Jian H."/>
        </authorList>
    </citation>
    <scope>NUCLEOTIDE SEQUENCE [LARGE SCALE GENOMIC DNA]</scope>
    <source>
        <strain evidence="1 2">WP2</strain>
    </source>
</reference>
<dbReference type="STRING" id="225848.Sps_01538"/>
<dbReference type="AlphaFoldDB" id="A0A1S6HMH2"/>
<sequence length="46" mass="4897">MSFDITDKVALVTGANRGIGKSIVESFLAHGAKKVYLAVRDLDSTT</sequence>
<protein>
    <recommendedName>
        <fullName evidence="3">Short chain dehydrogenase</fullName>
    </recommendedName>
</protein>
<evidence type="ECO:0000313" key="2">
    <source>
        <dbReference type="Proteomes" id="UP000189545"/>
    </source>
</evidence>
<name>A0A1S6HMH2_9GAMM</name>
<gene>
    <name evidence="1" type="ORF">Sps_01538</name>
</gene>
<dbReference type="InterPro" id="IPR036291">
    <property type="entry name" value="NAD(P)-bd_dom_sf"/>
</dbReference>
<keyword evidence="2" id="KW-1185">Reference proteome</keyword>
<dbReference type="InterPro" id="IPR002347">
    <property type="entry name" value="SDR_fam"/>
</dbReference>
<evidence type="ECO:0008006" key="3">
    <source>
        <dbReference type="Google" id="ProtNLM"/>
    </source>
</evidence>